<dbReference type="RefSeq" id="WP_036862061.1">
    <property type="nucleotide sequence ID" value="NZ_JRNS01000106.1"/>
</dbReference>
<comment type="catalytic activity">
    <reaction evidence="6">
        <text>L-serine + acetyl-CoA = O-acetyl-L-serine + CoA</text>
        <dbReference type="Rhea" id="RHEA:24560"/>
        <dbReference type="ChEBI" id="CHEBI:33384"/>
        <dbReference type="ChEBI" id="CHEBI:57287"/>
        <dbReference type="ChEBI" id="CHEBI:57288"/>
        <dbReference type="ChEBI" id="CHEBI:58340"/>
        <dbReference type="EC" id="2.3.1.30"/>
    </reaction>
</comment>
<dbReference type="Proteomes" id="UP000029578">
    <property type="component" value="Unassembled WGS sequence"/>
</dbReference>
<dbReference type="SUPFAM" id="SSF51161">
    <property type="entry name" value="Trimeric LpxA-like enzymes"/>
    <property type="match status" value="1"/>
</dbReference>
<proteinExistence type="inferred from homology"/>
<evidence type="ECO:0000256" key="5">
    <source>
        <dbReference type="ARBA" id="ARBA00023315"/>
    </source>
</evidence>
<sequence length="314" mass="34610">MSKQDITQQLIQTVEELSEPEALQGISHEHRDGDPLPSAKELEEIIELSRSILFPGFYGRSSVNFETIKYQIGVNVEQLHKLLCRQVMAGLCFNEDCHCPNAADTRRCMQEEADKIAGRIIEKFPTLRKILSTDIQAAFDGDPAAANLGEVISCYPAIKAVINYRLAHELVLENVPLIPRMITEMAHSETGIDIHPAATIGTHFTIDHGTGVVIGATCIIGNHVKLYQGVTLGAKSFPLDKDGKPIKGIARHPILKDDVVVYANATILGRITIGKGCIIGANVWVTRDMRPRTKKYKQNKTDILDIDFEYGGGI</sequence>
<organism evidence="7 8">
    <name type="scientific">Prevotella melaninogenica DNF00666</name>
    <dbReference type="NCBI Taxonomy" id="1401073"/>
    <lineage>
        <taxon>Bacteria</taxon>
        <taxon>Pseudomonadati</taxon>
        <taxon>Bacteroidota</taxon>
        <taxon>Bacteroidia</taxon>
        <taxon>Bacteroidales</taxon>
        <taxon>Prevotellaceae</taxon>
        <taxon>Prevotella</taxon>
    </lineage>
</organism>
<dbReference type="AlphaFoldDB" id="A0A096B738"/>
<dbReference type="Pfam" id="PF00132">
    <property type="entry name" value="Hexapep"/>
    <property type="match status" value="1"/>
</dbReference>
<reference evidence="7 8" key="1">
    <citation type="submission" date="2014-07" db="EMBL/GenBank/DDBJ databases">
        <authorList>
            <person name="McCorrison J."/>
            <person name="Sanka R."/>
            <person name="Torralba M."/>
            <person name="Gillis M."/>
            <person name="Haft D.H."/>
            <person name="Methe B."/>
            <person name="Sutton G."/>
            <person name="Nelson K.E."/>
        </authorList>
    </citation>
    <scope>NUCLEOTIDE SEQUENCE [LARGE SCALE GENOMIC DNA]</scope>
    <source>
        <strain evidence="7 8">DNF00666</strain>
    </source>
</reference>
<dbReference type="Gene3D" id="1.10.3130.10">
    <property type="entry name" value="serine acetyltransferase, domain 1"/>
    <property type="match status" value="1"/>
</dbReference>
<evidence type="ECO:0000256" key="4">
    <source>
        <dbReference type="ARBA" id="ARBA00022679"/>
    </source>
</evidence>
<dbReference type="CDD" id="cd03354">
    <property type="entry name" value="LbH_SAT"/>
    <property type="match status" value="1"/>
</dbReference>
<accession>A0A096B738</accession>
<dbReference type="FunFam" id="2.160.10.10:FF:000015">
    <property type="entry name" value="Serine acetyltransferase, plasmid"/>
    <property type="match status" value="1"/>
</dbReference>
<evidence type="ECO:0000256" key="2">
    <source>
        <dbReference type="ARBA" id="ARBA00013266"/>
    </source>
</evidence>
<keyword evidence="5" id="KW-0012">Acyltransferase</keyword>
<dbReference type="InterPro" id="IPR011004">
    <property type="entry name" value="Trimer_LpxA-like_sf"/>
</dbReference>
<dbReference type="PANTHER" id="PTHR42811">
    <property type="entry name" value="SERINE ACETYLTRANSFERASE"/>
    <property type="match status" value="1"/>
</dbReference>
<name>A0A096B738_9BACT</name>
<dbReference type="InterPro" id="IPR042122">
    <property type="entry name" value="Ser_AcTrfase_N_sf"/>
</dbReference>
<comment type="caution">
    <text evidence="7">The sequence shown here is derived from an EMBL/GenBank/DDBJ whole genome shotgun (WGS) entry which is preliminary data.</text>
</comment>
<evidence type="ECO:0000256" key="1">
    <source>
        <dbReference type="ARBA" id="ARBA00007274"/>
    </source>
</evidence>
<dbReference type="InterPro" id="IPR001451">
    <property type="entry name" value="Hexapep"/>
</dbReference>
<protein>
    <recommendedName>
        <fullName evidence="2">serine O-acetyltransferase</fullName>
        <ecNumber evidence="2">2.3.1.30</ecNumber>
    </recommendedName>
</protein>
<dbReference type="GO" id="GO:0009001">
    <property type="term" value="F:serine O-acetyltransferase activity"/>
    <property type="evidence" value="ECO:0007669"/>
    <property type="project" value="UniProtKB-EC"/>
</dbReference>
<dbReference type="EMBL" id="JRNS01000106">
    <property type="protein sequence ID" value="KGF55228.1"/>
    <property type="molecule type" value="Genomic_DNA"/>
</dbReference>
<comment type="similarity">
    <text evidence="1">Belongs to the transferase hexapeptide repeat family.</text>
</comment>
<keyword evidence="4 7" id="KW-0808">Transferase</keyword>
<evidence type="ECO:0000256" key="3">
    <source>
        <dbReference type="ARBA" id="ARBA00022605"/>
    </source>
</evidence>
<evidence type="ECO:0000313" key="8">
    <source>
        <dbReference type="Proteomes" id="UP000029578"/>
    </source>
</evidence>
<gene>
    <name evidence="7" type="ORF">HMPREF0661_01625</name>
</gene>
<dbReference type="Gene3D" id="2.160.10.10">
    <property type="entry name" value="Hexapeptide repeat proteins"/>
    <property type="match status" value="1"/>
</dbReference>
<evidence type="ECO:0000256" key="6">
    <source>
        <dbReference type="ARBA" id="ARBA00049486"/>
    </source>
</evidence>
<dbReference type="GO" id="GO:0008652">
    <property type="term" value="P:amino acid biosynthetic process"/>
    <property type="evidence" value="ECO:0007669"/>
    <property type="project" value="UniProtKB-KW"/>
</dbReference>
<evidence type="ECO:0000313" key="7">
    <source>
        <dbReference type="EMBL" id="KGF55228.1"/>
    </source>
</evidence>
<keyword evidence="3" id="KW-0028">Amino-acid biosynthesis</keyword>
<dbReference type="EC" id="2.3.1.30" evidence="2"/>
<dbReference type="InterPro" id="IPR045304">
    <property type="entry name" value="LbH_SAT"/>
</dbReference>